<gene>
    <name evidence="2" type="ORF">Rcae01_06395</name>
</gene>
<accession>A0ABP9W0H8</accession>
<comment type="caution">
    <text evidence="2">The sequence shown here is derived from an EMBL/GenBank/DDBJ whole genome shotgun (WGS) entry which is preliminary data.</text>
</comment>
<evidence type="ECO:0000256" key="1">
    <source>
        <dbReference type="SAM" id="MobiDB-lite"/>
    </source>
</evidence>
<evidence type="ECO:0000313" key="2">
    <source>
        <dbReference type="EMBL" id="GAA5510884.1"/>
    </source>
</evidence>
<proteinExistence type="predicted"/>
<sequence length="341" mass="36815">MGHLRAFHVAISFALVLLTLLSGVATVPWTSAQDLNGQNADSTANFSPVYLGVPQLRESSGLAASNRQPGHFWSHNDSGDTARLFAFNAKGKATGSCDLVAASSLDWEDMASFELGDRKYLVVADCGDNDSKRDACFLYLFEEPDPTRATKLRNYLAIQLTYPDGPHDCEAVAVDPVRGKILMIAKSAIPYVNMYSVDLAGLLKRLNGLRTNPPTSTPAAVRVAAKVEGVLALPMVSAADLDARTGDLWIANYFQVFCFRCSPRDMPVAEQIKQLAEASDLPRLRQIEALCIDDSGDVWVTSEGTPAPLSRVATPVRSAQGEAGQHKAGQRDVDQSDVDSQ</sequence>
<protein>
    <submittedName>
        <fullName evidence="2">Uncharacterized protein</fullName>
    </submittedName>
</protein>
<feature type="region of interest" description="Disordered" evidence="1">
    <location>
        <begin position="303"/>
        <end position="341"/>
    </location>
</feature>
<organism evidence="2 3">
    <name type="scientific">Novipirellula caenicola</name>
    <dbReference type="NCBI Taxonomy" id="1536901"/>
    <lineage>
        <taxon>Bacteria</taxon>
        <taxon>Pseudomonadati</taxon>
        <taxon>Planctomycetota</taxon>
        <taxon>Planctomycetia</taxon>
        <taxon>Pirellulales</taxon>
        <taxon>Pirellulaceae</taxon>
        <taxon>Novipirellula</taxon>
    </lineage>
</organism>
<name>A0ABP9W0H8_9BACT</name>
<dbReference type="EMBL" id="BAABRO010000030">
    <property type="protein sequence ID" value="GAA5510884.1"/>
    <property type="molecule type" value="Genomic_DNA"/>
</dbReference>
<keyword evidence="3" id="KW-1185">Reference proteome</keyword>
<evidence type="ECO:0000313" key="3">
    <source>
        <dbReference type="Proteomes" id="UP001416858"/>
    </source>
</evidence>
<reference evidence="2 3" key="1">
    <citation type="submission" date="2024-02" db="EMBL/GenBank/DDBJ databases">
        <title>Rhodopirellula caenicola NBRC 110016.</title>
        <authorList>
            <person name="Ichikawa N."/>
            <person name="Katano-Makiyama Y."/>
            <person name="Hidaka K."/>
        </authorList>
    </citation>
    <scope>NUCLEOTIDE SEQUENCE [LARGE SCALE GENOMIC DNA]</scope>
    <source>
        <strain evidence="2 3">NBRC 110016</strain>
    </source>
</reference>
<dbReference type="Proteomes" id="UP001416858">
    <property type="component" value="Unassembled WGS sequence"/>
</dbReference>